<dbReference type="SUPFAM" id="SSF57850">
    <property type="entry name" value="RING/U-box"/>
    <property type="match status" value="1"/>
</dbReference>
<accession>A0A4Z1SN66</accession>
<protein>
    <submittedName>
        <fullName evidence="4">Ankyrin repeat protein 2</fullName>
    </submittedName>
</protein>
<proteinExistence type="predicted"/>
<evidence type="ECO:0000313" key="5">
    <source>
        <dbReference type="Proteomes" id="UP000315496"/>
    </source>
</evidence>
<dbReference type="PROSITE" id="PS50088">
    <property type="entry name" value="ANK_REPEAT"/>
    <property type="match status" value="1"/>
</dbReference>
<dbReference type="AlphaFoldDB" id="A0A4Z1SN66"/>
<dbReference type="Pfam" id="PF13920">
    <property type="entry name" value="zf-C3HC4_3"/>
    <property type="match status" value="1"/>
</dbReference>
<dbReference type="EMBL" id="VDLU01000004">
    <property type="protein sequence ID" value="TNJ27040.1"/>
    <property type="molecule type" value="Genomic_DNA"/>
</dbReference>
<feature type="repeat" description="ANK" evidence="1">
    <location>
        <begin position="68"/>
        <end position="100"/>
    </location>
</feature>
<dbReference type="VEuPathDB" id="GiardiaDB:GMRT_15741"/>
<dbReference type="Pfam" id="PF13857">
    <property type="entry name" value="Ank_5"/>
    <property type="match status" value="1"/>
</dbReference>
<evidence type="ECO:0000256" key="2">
    <source>
        <dbReference type="PROSITE-ProRule" id="PRU00175"/>
    </source>
</evidence>
<gene>
    <name evidence="4" type="ORF">GMRT_15741</name>
</gene>
<dbReference type="Proteomes" id="UP000315496">
    <property type="component" value="Chromosome 4"/>
</dbReference>
<evidence type="ECO:0000259" key="3">
    <source>
        <dbReference type="PROSITE" id="PS50089"/>
    </source>
</evidence>
<feature type="domain" description="RING-type" evidence="3">
    <location>
        <begin position="486"/>
        <end position="523"/>
    </location>
</feature>
<dbReference type="InterPro" id="IPR036770">
    <property type="entry name" value="Ankyrin_rpt-contain_sf"/>
</dbReference>
<dbReference type="PROSITE" id="PS50297">
    <property type="entry name" value="ANK_REP_REGION"/>
    <property type="match status" value="1"/>
</dbReference>
<keyword evidence="1" id="KW-0040">ANK repeat</keyword>
<dbReference type="Gene3D" id="3.30.40.10">
    <property type="entry name" value="Zinc/RING finger domain, C3HC4 (zinc finger)"/>
    <property type="match status" value="1"/>
</dbReference>
<organism evidence="4 5">
    <name type="scientific">Giardia muris</name>
    <dbReference type="NCBI Taxonomy" id="5742"/>
    <lineage>
        <taxon>Eukaryota</taxon>
        <taxon>Metamonada</taxon>
        <taxon>Diplomonadida</taxon>
        <taxon>Hexamitidae</taxon>
        <taxon>Giardiinae</taxon>
        <taxon>Giardia</taxon>
    </lineage>
</organism>
<dbReference type="Pfam" id="PF12796">
    <property type="entry name" value="Ank_2"/>
    <property type="match status" value="3"/>
</dbReference>
<dbReference type="Gene3D" id="1.25.40.20">
    <property type="entry name" value="Ankyrin repeat-containing domain"/>
    <property type="match status" value="6"/>
</dbReference>
<dbReference type="PROSITE" id="PS50089">
    <property type="entry name" value="ZF_RING_2"/>
    <property type="match status" value="1"/>
</dbReference>
<dbReference type="OrthoDB" id="194358at2759"/>
<dbReference type="Pfam" id="PF00023">
    <property type="entry name" value="Ank"/>
    <property type="match status" value="2"/>
</dbReference>
<evidence type="ECO:0000313" key="4">
    <source>
        <dbReference type="EMBL" id="TNJ27040.1"/>
    </source>
</evidence>
<name>A0A4Z1SN66_GIAMU</name>
<sequence>MSDTALMKAAKAGDLEAMRANLNEVGRKDENGGTALMRAALRGHINCVQLLLSETGGQTTRNCNGLSPGATALMLAAHRNHIEIVQLLIPYEQKMKNNNGETALMQAAMWGHVNCIPLLEGEIGMQDNWGLTALMHAAYNGKTDCARLLLSEAGKQTTKEWYGFPPRTTALMMAARRNHPDIVELLLLYEQGMENFYKHTAKWHAYNSSKKGNFTRVCELLENEGTERIPPPSKGPLMFLVSAVMGDVDGIQKNLSYVGYQGPNGMTALMLAAEKGHTNCIPLLKREIGKQNRNGETALMRTAYNGHKDCIFLLEKEIGMQNKNGWTALMLAAAKGHAKCIPLLRKELGMRDNYGNTTLMKAAYNGHKNCVQLLLSEAGKKTTDEWENTFDGYLPGMTALMIAAHRNRPDIVELLLPYEQGMKDSKGHTAQWYANNGSRGGDFTRVRQLLENEGTERIPPPTPGAAGRRGVKKLSSSRSLPEGMTCVICLTNPKDTLLQPCKHICTCSGCSSQLKGQTCPLCRTPIDNTVKVYL</sequence>
<reference evidence="4 5" key="1">
    <citation type="submission" date="2019-05" db="EMBL/GenBank/DDBJ databases">
        <title>The compact genome of Giardia muris reveals important steps in the evolution of intestinal protozoan parasites.</title>
        <authorList>
            <person name="Xu F."/>
            <person name="Jimenez-Gonzalez A."/>
            <person name="Einarsson E."/>
            <person name="Astvaldsson A."/>
            <person name="Peirasmaki D."/>
            <person name="Eckmann L."/>
            <person name="Andersson J.O."/>
            <person name="Svard S.G."/>
            <person name="Jerlstrom-Hultqvist J."/>
        </authorList>
    </citation>
    <scope>NUCLEOTIDE SEQUENCE [LARGE SCALE GENOMIC DNA]</scope>
    <source>
        <strain evidence="4 5">Roberts-Thomson</strain>
    </source>
</reference>
<keyword evidence="2" id="KW-0862">Zinc</keyword>
<dbReference type="CDD" id="cd16649">
    <property type="entry name" value="mRING-HC-C3HC5_CGRF1-like"/>
    <property type="match status" value="1"/>
</dbReference>
<evidence type="ECO:0000256" key="1">
    <source>
        <dbReference type="PROSITE-ProRule" id="PRU00023"/>
    </source>
</evidence>
<dbReference type="InterPro" id="IPR002110">
    <property type="entry name" value="Ankyrin_rpt"/>
</dbReference>
<keyword evidence="2" id="KW-0863">Zinc-finger</keyword>
<dbReference type="SUPFAM" id="SSF48403">
    <property type="entry name" value="Ankyrin repeat"/>
    <property type="match status" value="1"/>
</dbReference>
<dbReference type="PANTHER" id="PTHR24184">
    <property type="entry name" value="SI:CH211-189E2.2"/>
    <property type="match status" value="1"/>
</dbReference>
<dbReference type="SMART" id="SM00248">
    <property type="entry name" value="ANK"/>
    <property type="match status" value="11"/>
</dbReference>
<dbReference type="GO" id="GO:0008270">
    <property type="term" value="F:zinc ion binding"/>
    <property type="evidence" value="ECO:0007669"/>
    <property type="project" value="UniProtKB-KW"/>
</dbReference>
<dbReference type="PANTHER" id="PTHR24184:SF11">
    <property type="entry name" value="ANKYRIN REPEAT AND SOCS BOX CONTAINING 3"/>
    <property type="match status" value="1"/>
</dbReference>
<comment type="caution">
    <text evidence="4">The sequence shown here is derived from an EMBL/GenBank/DDBJ whole genome shotgun (WGS) entry which is preliminary data.</text>
</comment>
<keyword evidence="2" id="KW-0479">Metal-binding</keyword>
<dbReference type="InterPro" id="IPR001841">
    <property type="entry name" value="Znf_RING"/>
</dbReference>
<keyword evidence="5" id="KW-1185">Reference proteome</keyword>
<dbReference type="InterPro" id="IPR013083">
    <property type="entry name" value="Znf_RING/FYVE/PHD"/>
</dbReference>